<evidence type="ECO:0000256" key="4">
    <source>
        <dbReference type="RuleBase" id="RU361235"/>
    </source>
</evidence>
<dbReference type="GO" id="GO:0006581">
    <property type="term" value="P:acetylcholine catabolic process"/>
    <property type="evidence" value="ECO:0007669"/>
    <property type="project" value="TreeGrafter"/>
</dbReference>
<evidence type="ECO:0000256" key="3">
    <source>
        <dbReference type="ARBA" id="ARBA00022801"/>
    </source>
</evidence>
<evidence type="ECO:0000256" key="2">
    <source>
        <dbReference type="ARBA" id="ARBA00022487"/>
    </source>
</evidence>
<dbReference type="InterPro" id="IPR029058">
    <property type="entry name" value="AB_hydrolase_fold"/>
</dbReference>
<evidence type="ECO:0000256" key="1">
    <source>
        <dbReference type="ARBA" id="ARBA00005964"/>
    </source>
</evidence>
<proteinExistence type="inferred from homology"/>
<sequence length="548" mass="61854">MARGVKLLLIWILCRGVNVVSSSDERTVVPLVSTANGKVQGTMNHAVDSSRPVYAFYSIPYAEPPTGSNRFQPPIPAKPWTGTKDATKIRNYCIQDQDGWNELCQTLKFPMKSPADPASYSEDCLELDVYTPDVNAKLPVMFWIHGGGLNGGSGHDYNGTALSVFNNVVVVAINYRLAHLGFLSTGDSLIPGNMGFKDQVEALKWVNQNIHAFGGDPDAVTIFGESAGSWSTSSHLVSPMSKGLFKYAILQSGSILSDIVVNKNAEYHFNEAAILLGCVNGSKSEITDCVKQAPVEDIHQVIVKTSGNMKYDRVTVDGEFFPKHPKYLYEEADFSDTKIMVGTTEHEMYMYISLWSFDGQYNYGTFLEEIKFANELFCQKDTVTVENLNKIAKFYLDKDISEMDEKSYREKAIEITTDFTMEFPVLNLTNTFVERGGTAYLYLYSHSPSHMQTIRPRDYGAHVDELLFLFGYGFIDPNELNERVTYTNDENTFALQLMKYWVNFAQNGDPNSEDLPKWPKYNLESEEFAVLQPQPNVRQLFRKEKFQF</sequence>
<accession>A0A8S4NHH8</accession>
<feature type="domain" description="Carboxylesterase type B" evidence="5">
    <location>
        <begin position="30"/>
        <end position="548"/>
    </location>
</feature>
<dbReference type="SUPFAM" id="SSF53474">
    <property type="entry name" value="alpha/beta-Hydrolases"/>
    <property type="match status" value="1"/>
</dbReference>
<dbReference type="EMBL" id="CAIIXF020000003">
    <property type="protein sequence ID" value="CAH1780057.1"/>
    <property type="molecule type" value="Genomic_DNA"/>
</dbReference>
<name>A0A8S4NHH8_OWEFU</name>
<dbReference type="InterPro" id="IPR050654">
    <property type="entry name" value="AChE-related_enzymes"/>
</dbReference>
<dbReference type="Gene3D" id="3.40.50.1820">
    <property type="entry name" value="alpha/beta hydrolase"/>
    <property type="match status" value="1"/>
</dbReference>
<keyword evidence="4" id="KW-0732">Signal</keyword>
<keyword evidence="7" id="KW-1185">Reference proteome</keyword>
<comment type="similarity">
    <text evidence="1 4">Belongs to the type-B carboxylesterase/lipase family.</text>
</comment>
<comment type="caution">
    <text evidence="6">The sequence shown here is derived from an EMBL/GenBank/DDBJ whole genome shotgun (WGS) entry which is preliminary data.</text>
</comment>
<dbReference type="Pfam" id="PF00135">
    <property type="entry name" value="COesterase"/>
    <property type="match status" value="1"/>
</dbReference>
<keyword evidence="2" id="KW-0719">Serine esterase</keyword>
<evidence type="ECO:0000313" key="7">
    <source>
        <dbReference type="Proteomes" id="UP000749559"/>
    </source>
</evidence>
<protein>
    <recommendedName>
        <fullName evidence="4">Carboxylic ester hydrolase</fullName>
        <ecNumber evidence="4">3.1.1.-</ecNumber>
    </recommendedName>
</protein>
<keyword evidence="3 4" id="KW-0378">Hydrolase</keyword>
<dbReference type="EC" id="3.1.1.-" evidence="4"/>
<gene>
    <name evidence="6" type="ORF">OFUS_LOCUS6801</name>
</gene>
<dbReference type="PROSITE" id="PS00122">
    <property type="entry name" value="CARBOXYLESTERASE_B_1"/>
    <property type="match status" value="1"/>
</dbReference>
<dbReference type="InterPro" id="IPR002018">
    <property type="entry name" value="CarbesteraseB"/>
</dbReference>
<dbReference type="InterPro" id="IPR019826">
    <property type="entry name" value="Carboxylesterase_B_AS"/>
</dbReference>
<feature type="chain" id="PRO_5035961112" description="Carboxylic ester hydrolase" evidence="4">
    <location>
        <begin position="23"/>
        <end position="548"/>
    </location>
</feature>
<feature type="signal peptide" evidence="4">
    <location>
        <begin position="1"/>
        <end position="22"/>
    </location>
</feature>
<dbReference type="FunFam" id="3.40.50.1820:FF:000128">
    <property type="entry name" value="Carboxylic ester hydrolase"/>
    <property type="match status" value="1"/>
</dbReference>
<dbReference type="GO" id="GO:0005615">
    <property type="term" value="C:extracellular space"/>
    <property type="evidence" value="ECO:0007669"/>
    <property type="project" value="TreeGrafter"/>
</dbReference>
<evidence type="ECO:0000259" key="5">
    <source>
        <dbReference type="Pfam" id="PF00135"/>
    </source>
</evidence>
<dbReference type="PANTHER" id="PTHR43918">
    <property type="entry name" value="ACETYLCHOLINESTERASE"/>
    <property type="match status" value="1"/>
</dbReference>
<evidence type="ECO:0000313" key="6">
    <source>
        <dbReference type="EMBL" id="CAH1780057.1"/>
    </source>
</evidence>
<organism evidence="6 7">
    <name type="scientific">Owenia fusiformis</name>
    <name type="common">Polychaete worm</name>
    <dbReference type="NCBI Taxonomy" id="6347"/>
    <lineage>
        <taxon>Eukaryota</taxon>
        <taxon>Metazoa</taxon>
        <taxon>Spiralia</taxon>
        <taxon>Lophotrochozoa</taxon>
        <taxon>Annelida</taxon>
        <taxon>Polychaeta</taxon>
        <taxon>Sedentaria</taxon>
        <taxon>Canalipalpata</taxon>
        <taxon>Sabellida</taxon>
        <taxon>Oweniida</taxon>
        <taxon>Oweniidae</taxon>
        <taxon>Owenia</taxon>
    </lineage>
</organism>
<dbReference type="Proteomes" id="UP000749559">
    <property type="component" value="Unassembled WGS sequence"/>
</dbReference>
<dbReference type="GO" id="GO:0005886">
    <property type="term" value="C:plasma membrane"/>
    <property type="evidence" value="ECO:0007669"/>
    <property type="project" value="TreeGrafter"/>
</dbReference>
<dbReference type="OrthoDB" id="6111613at2759"/>
<dbReference type="GO" id="GO:0003990">
    <property type="term" value="F:acetylcholinesterase activity"/>
    <property type="evidence" value="ECO:0007669"/>
    <property type="project" value="TreeGrafter"/>
</dbReference>
<dbReference type="GO" id="GO:0019695">
    <property type="term" value="P:choline metabolic process"/>
    <property type="evidence" value="ECO:0007669"/>
    <property type="project" value="TreeGrafter"/>
</dbReference>
<dbReference type="AlphaFoldDB" id="A0A8S4NHH8"/>
<reference evidence="6" key="1">
    <citation type="submission" date="2022-03" db="EMBL/GenBank/DDBJ databases">
        <authorList>
            <person name="Martin C."/>
        </authorList>
    </citation>
    <scope>NUCLEOTIDE SEQUENCE</scope>
</reference>
<dbReference type="PANTHER" id="PTHR43918:SF4">
    <property type="entry name" value="CARBOXYLIC ESTER HYDROLASE"/>
    <property type="match status" value="1"/>
</dbReference>